<protein>
    <submittedName>
        <fullName evidence="12">SusC/RagA family TonB-linked outer membrane protein</fullName>
    </submittedName>
</protein>
<comment type="similarity">
    <text evidence="8 9">Belongs to the TonB-dependent receptor family.</text>
</comment>
<dbReference type="InterPro" id="IPR039426">
    <property type="entry name" value="TonB-dep_rcpt-like"/>
</dbReference>
<comment type="caution">
    <text evidence="12">The sequence shown here is derived from an EMBL/GenBank/DDBJ whole genome shotgun (WGS) entry which is preliminary data.</text>
</comment>
<dbReference type="InterPro" id="IPR037066">
    <property type="entry name" value="Plug_dom_sf"/>
</dbReference>
<keyword evidence="5 9" id="KW-0798">TonB box</keyword>
<dbReference type="Gene3D" id="2.60.40.1120">
    <property type="entry name" value="Carboxypeptidase-like, regulatory domain"/>
    <property type="match status" value="1"/>
</dbReference>
<comment type="subcellular location">
    <subcellularLocation>
        <location evidence="1 8">Cell outer membrane</location>
        <topology evidence="1 8">Multi-pass membrane protein</topology>
    </subcellularLocation>
</comment>
<dbReference type="InterPro" id="IPR036942">
    <property type="entry name" value="Beta-barrel_TonB_sf"/>
</dbReference>
<keyword evidence="2 8" id="KW-0813">Transport</keyword>
<evidence type="ECO:0000256" key="8">
    <source>
        <dbReference type="PROSITE-ProRule" id="PRU01360"/>
    </source>
</evidence>
<evidence type="ECO:0000259" key="10">
    <source>
        <dbReference type="Pfam" id="PF00593"/>
    </source>
</evidence>
<keyword evidence="3 8" id="KW-1134">Transmembrane beta strand</keyword>
<dbReference type="EMBL" id="JBHUHR010000050">
    <property type="protein sequence ID" value="MFD2037576.1"/>
    <property type="molecule type" value="Genomic_DNA"/>
</dbReference>
<dbReference type="Proteomes" id="UP001597361">
    <property type="component" value="Unassembled WGS sequence"/>
</dbReference>
<dbReference type="InterPro" id="IPR008969">
    <property type="entry name" value="CarboxyPept-like_regulatory"/>
</dbReference>
<evidence type="ECO:0000256" key="9">
    <source>
        <dbReference type="RuleBase" id="RU003357"/>
    </source>
</evidence>
<dbReference type="SUPFAM" id="SSF56935">
    <property type="entry name" value="Porins"/>
    <property type="match status" value="1"/>
</dbReference>
<dbReference type="InterPro" id="IPR023996">
    <property type="entry name" value="TonB-dep_OMP_SusC/RagA"/>
</dbReference>
<dbReference type="InterPro" id="IPR000531">
    <property type="entry name" value="Beta-barrel_TonB"/>
</dbReference>
<keyword evidence="7 8" id="KW-0998">Cell outer membrane</keyword>
<dbReference type="Pfam" id="PF13715">
    <property type="entry name" value="CarbopepD_reg_2"/>
    <property type="match status" value="1"/>
</dbReference>
<feature type="domain" description="TonB-dependent receptor plug" evidence="11">
    <location>
        <begin position="222"/>
        <end position="328"/>
    </location>
</feature>
<dbReference type="NCBIfam" id="TIGR04057">
    <property type="entry name" value="SusC_RagA_signa"/>
    <property type="match status" value="1"/>
</dbReference>
<evidence type="ECO:0000256" key="1">
    <source>
        <dbReference type="ARBA" id="ARBA00004571"/>
    </source>
</evidence>
<feature type="domain" description="TonB-dependent receptor-like beta-barrel" evidence="10">
    <location>
        <begin position="497"/>
        <end position="1060"/>
    </location>
</feature>
<dbReference type="PROSITE" id="PS52016">
    <property type="entry name" value="TONB_DEPENDENT_REC_3"/>
    <property type="match status" value="1"/>
</dbReference>
<dbReference type="InterPro" id="IPR012910">
    <property type="entry name" value="Plug_dom"/>
</dbReference>
<dbReference type="Pfam" id="PF00593">
    <property type="entry name" value="TonB_dep_Rec_b-barrel"/>
    <property type="match status" value="1"/>
</dbReference>
<dbReference type="Pfam" id="PF07715">
    <property type="entry name" value="Plug"/>
    <property type="match status" value="1"/>
</dbReference>
<keyword evidence="13" id="KW-1185">Reference proteome</keyword>
<evidence type="ECO:0000256" key="5">
    <source>
        <dbReference type="ARBA" id="ARBA00023077"/>
    </source>
</evidence>
<name>A0ABW4VUY3_9BACT</name>
<dbReference type="Gene3D" id="2.170.130.10">
    <property type="entry name" value="TonB-dependent receptor, plug domain"/>
    <property type="match status" value="1"/>
</dbReference>
<evidence type="ECO:0000256" key="3">
    <source>
        <dbReference type="ARBA" id="ARBA00022452"/>
    </source>
</evidence>
<sequence length="1102" mass="122042">MKNFIKRKNVMRSSLIIRITCIFLCCQSIQLFGQGAPLEIAQNTNKEVPLIELLKSIQRKNNLNIIYDANLLRGKMASSTQLDGEDSEEVIKNLLMQHDLVLEKKNDIYLIKPAKAASKTVAPITKAIKNISGKVQDALTGEPLFGVNILVKNKDRGQVSDLDGNFNFTDLSDTDILVFSMLGYDRLEVEVGTRNNWTIALQPKDNVLSEAVVIGYGEVSREKLTSSISSVSPKEFNRGVLGNPDQLLQGKVPGLVISRDGNPNSNASVVLRGASTLREGAAQQPFYVIDGVPGASINLVAPDNIISIEVLKDASATAIYGSRAANGVIIVTTKRAQPNYGFSYNAYAGIENASNKLQMMTGDQLRAYLKKNGQQLFPNDNNYTLNNGDTSFVNTNWQDVVMRQGLSQNHTLSYGGGTDRASFNASLNYFENEGIILGTARERVIAQFSLEQKGINDRLKLNFQVTNSLEKQDLVNDQLYRQMISYLPTVTIRNEDGTFKENTIDHTSNYFNPLAIIKQNQEEKQINTLMGYLGARFDISKKLNINLTGSYQLEKFEGKLYQNSESILPIGYLQTSYTGEQVGGLARRYSAQNNRKVLESFFDYTPISNMAHELKILGGYSWQNDENNDGFQATNNGFVSNVTGADNLALGTNTLRVDFGNFSQLPLRIISFYSRVNYSYLDKYMFQVSIRRDGSSAFSPDNRWGNFPAASVGWLLHEEEFFKNQSFVQSLKLRAGYGVTGNSLGFDPLLSVFRYGSTGTYYNNGNYEQALGSVANINTDLKWEKTSMLNIGAEFGILNNKITGSLDVYEKYTSDLIFYYPVSTTLFVHSTMTANVGAISNKGIEFALQTTAVESGKFSWNINANIAHNKNKVEKLSNFEYQLDSIATAPGSGAGVSGVFTQIIKEGYPIGQYNLFEFAGRNENGVSTYYTADGGTTAAPRSPADARLMGNAQPKFTYGIGNTFTYGNWSLNVFLRGVYGNQILNSTRAVLSSTSQAYLRNIPVSAENEPMSDVNNNFYSDRYLESGSFLRMDNATLAYNFPIKGTQVKNLNVYLTGTNLFVLTKYSGIDPEVNLGGLTPGFDNNNFYPRTRGFLLGLTLDF</sequence>
<evidence type="ECO:0000256" key="2">
    <source>
        <dbReference type="ARBA" id="ARBA00022448"/>
    </source>
</evidence>
<gene>
    <name evidence="12" type="ORF">ACFSKL_22470</name>
</gene>
<reference evidence="13" key="1">
    <citation type="journal article" date="2019" name="Int. J. Syst. Evol. Microbiol.">
        <title>The Global Catalogue of Microorganisms (GCM) 10K type strain sequencing project: providing services to taxonomists for standard genome sequencing and annotation.</title>
        <authorList>
            <consortium name="The Broad Institute Genomics Platform"/>
            <consortium name="The Broad Institute Genome Sequencing Center for Infectious Disease"/>
            <person name="Wu L."/>
            <person name="Ma J."/>
        </authorList>
    </citation>
    <scope>NUCLEOTIDE SEQUENCE [LARGE SCALE GENOMIC DNA]</scope>
    <source>
        <strain evidence="13">CGMCC 1.15180</strain>
    </source>
</reference>
<dbReference type="Gene3D" id="2.40.170.20">
    <property type="entry name" value="TonB-dependent receptor, beta-barrel domain"/>
    <property type="match status" value="1"/>
</dbReference>
<dbReference type="NCBIfam" id="TIGR04056">
    <property type="entry name" value="OMP_RagA_SusC"/>
    <property type="match status" value="1"/>
</dbReference>
<keyword evidence="4 8" id="KW-0812">Transmembrane</keyword>
<proteinExistence type="inferred from homology"/>
<dbReference type="SUPFAM" id="SSF49464">
    <property type="entry name" value="Carboxypeptidase regulatory domain-like"/>
    <property type="match status" value="1"/>
</dbReference>
<evidence type="ECO:0000259" key="11">
    <source>
        <dbReference type="Pfam" id="PF07715"/>
    </source>
</evidence>
<keyword evidence="6 8" id="KW-0472">Membrane</keyword>
<dbReference type="InterPro" id="IPR023997">
    <property type="entry name" value="TonB-dep_OMP_SusC/RagA_CS"/>
</dbReference>
<evidence type="ECO:0000256" key="6">
    <source>
        <dbReference type="ARBA" id="ARBA00023136"/>
    </source>
</evidence>
<dbReference type="RefSeq" id="WP_376889567.1">
    <property type="nucleotide sequence ID" value="NZ_JBHUHR010000050.1"/>
</dbReference>
<evidence type="ECO:0000313" key="13">
    <source>
        <dbReference type="Proteomes" id="UP001597361"/>
    </source>
</evidence>
<organism evidence="12 13">
    <name type="scientific">Belliella marina</name>
    <dbReference type="NCBI Taxonomy" id="1644146"/>
    <lineage>
        <taxon>Bacteria</taxon>
        <taxon>Pseudomonadati</taxon>
        <taxon>Bacteroidota</taxon>
        <taxon>Cytophagia</taxon>
        <taxon>Cytophagales</taxon>
        <taxon>Cyclobacteriaceae</taxon>
        <taxon>Belliella</taxon>
    </lineage>
</organism>
<accession>A0ABW4VUY3</accession>
<evidence type="ECO:0000256" key="4">
    <source>
        <dbReference type="ARBA" id="ARBA00022692"/>
    </source>
</evidence>
<evidence type="ECO:0000313" key="12">
    <source>
        <dbReference type="EMBL" id="MFD2037576.1"/>
    </source>
</evidence>
<evidence type="ECO:0000256" key="7">
    <source>
        <dbReference type="ARBA" id="ARBA00023237"/>
    </source>
</evidence>